<gene>
    <name evidence="1" type="ORF">CCACVL1_17310</name>
</gene>
<keyword evidence="2" id="KW-1185">Reference proteome</keyword>
<evidence type="ECO:0000313" key="1">
    <source>
        <dbReference type="EMBL" id="OMO73362.1"/>
    </source>
</evidence>
<dbReference type="AlphaFoldDB" id="A0A1R3HSR0"/>
<sequence>MALKLNPMDAVTKEPHHTCKLRTCKYDPNHFWTLSSKLVTSVDMAL</sequence>
<proteinExistence type="predicted"/>
<dbReference type="Gramene" id="OMO73362">
    <property type="protein sequence ID" value="OMO73362"/>
    <property type="gene ID" value="CCACVL1_17310"/>
</dbReference>
<protein>
    <submittedName>
        <fullName evidence="1">Uncharacterized protein</fullName>
    </submittedName>
</protein>
<comment type="caution">
    <text evidence="1">The sequence shown here is derived from an EMBL/GenBank/DDBJ whole genome shotgun (WGS) entry which is preliminary data.</text>
</comment>
<dbReference type="Proteomes" id="UP000188268">
    <property type="component" value="Unassembled WGS sequence"/>
</dbReference>
<reference evidence="1 2" key="1">
    <citation type="submission" date="2013-09" db="EMBL/GenBank/DDBJ databases">
        <title>Corchorus capsularis genome sequencing.</title>
        <authorList>
            <person name="Alam M."/>
            <person name="Haque M.S."/>
            <person name="Islam M.S."/>
            <person name="Emdad E.M."/>
            <person name="Islam M.M."/>
            <person name="Ahmed B."/>
            <person name="Halim A."/>
            <person name="Hossen Q.M.M."/>
            <person name="Hossain M.Z."/>
            <person name="Ahmed R."/>
            <person name="Khan M.M."/>
            <person name="Islam R."/>
            <person name="Rashid M.M."/>
            <person name="Khan S.A."/>
            <person name="Rahman M.S."/>
            <person name="Alam M."/>
        </authorList>
    </citation>
    <scope>NUCLEOTIDE SEQUENCE [LARGE SCALE GENOMIC DNA]</scope>
    <source>
        <strain evidence="2">cv. CVL-1</strain>
        <tissue evidence="1">Whole seedling</tissue>
    </source>
</reference>
<organism evidence="1 2">
    <name type="scientific">Corchorus capsularis</name>
    <name type="common">Jute</name>
    <dbReference type="NCBI Taxonomy" id="210143"/>
    <lineage>
        <taxon>Eukaryota</taxon>
        <taxon>Viridiplantae</taxon>
        <taxon>Streptophyta</taxon>
        <taxon>Embryophyta</taxon>
        <taxon>Tracheophyta</taxon>
        <taxon>Spermatophyta</taxon>
        <taxon>Magnoliopsida</taxon>
        <taxon>eudicotyledons</taxon>
        <taxon>Gunneridae</taxon>
        <taxon>Pentapetalae</taxon>
        <taxon>rosids</taxon>
        <taxon>malvids</taxon>
        <taxon>Malvales</taxon>
        <taxon>Malvaceae</taxon>
        <taxon>Grewioideae</taxon>
        <taxon>Apeibeae</taxon>
        <taxon>Corchorus</taxon>
    </lineage>
</organism>
<name>A0A1R3HSR0_COCAP</name>
<evidence type="ECO:0000313" key="2">
    <source>
        <dbReference type="Proteomes" id="UP000188268"/>
    </source>
</evidence>
<dbReference type="EMBL" id="AWWV01011228">
    <property type="protein sequence ID" value="OMO73362.1"/>
    <property type="molecule type" value="Genomic_DNA"/>
</dbReference>
<accession>A0A1R3HSR0</accession>